<dbReference type="PANTHER" id="PTHR47640:SF10">
    <property type="entry name" value="TRNA SELENOCYSTEINE 1-ASSOCIATED PROTEIN 1-RELATED"/>
    <property type="match status" value="1"/>
</dbReference>
<feature type="region of interest" description="Disordered" evidence="4">
    <location>
        <begin position="168"/>
        <end position="214"/>
    </location>
</feature>
<dbReference type="PANTHER" id="PTHR47640">
    <property type="entry name" value="TRNA SELENOCYSTEINE 1-ASSOCIATED PROTEIN 1-RELATED-RELATED"/>
    <property type="match status" value="1"/>
</dbReference>
<feature type="domain" description="RRM" evidence="5">
    <location>
        <begin position="257"/>
        <end position="329"/>
    </location>
</feature>
<dbReference type="Gene3D" id="3.30.70.330">
    <property type="match status" value="3"/>
</dbReference>
<comment type="caution">
    <text evidence="6">The sequence shown here is derived from an EMBL/GenBank/DDBJ whole genome shotgun (WGS) entry which is preliminary data.</text>
</comment>
<feature type="domain" description="RRM" evidence="5">
    <location>
        <begin position="1"/>
        <end position="77"/>
    </location>
</feature>
<dbReference type="OrthoDB" id="446113at2759"/>
<dbReference type="Proteomes" id="UP000193560">
    <property type="component" value="Unassembled WGS sequence"/>
</dbReference>
<accession>A0A1X2ITS3</accession>
<organism evidence="6 7">
    <name type="scientific">Absidia repens</name>
    <dbReference type="NCBI Taxonomy" id="90262"/>
    <lineage>
        <taxon>Eukaryota</taxon>
        <taxon>Fungi</taxon>
        <taxon>Fungi incertae sedis</taxon>
        <taxon>Mucoromycota</taxon>
        <taxon>Mucoromycotina</taxon>
        <taxon>Mucoromycetes</taxon>
        <taxon>Mucorales</taxon>
        <taxon>Cunninghamellaceae</taxon>
        <taxon>Absidia</taxon>
    </lineage>
</organism>
<feature type="region of interest" description="Disordered" evidence="4">
    <location>
        <begin position="372"/>
        <end position="391"/>
    </location>
</feature>
<dbReference type="SUPFAM" id="SSF54928">
    <property type="entry name" value="RNA-binding domain, RBD"/>
    <property type="match status" value="2"/>
</dbReference>
<dbReference type="AlphaFoldDB" id="A0A1X2ITS3"/>
<dbReference type="InterPro" id="IPR050825">
    <property type="entry name" value="RBM42_RBP45_47-like"/>
</dbReference>
<feature type="compositionally biased region" description="Low complexity" evidence="4">
    <location>
        <begin position="202"/>
        <end position="214"/>
    </location>
</feature>
<evidence type="ECO:0000256" key="2">
    <source>
        <dbReference type="ARBA" id="ARBA00022884"/>
    </source>
</evidence>
<feature type="compositionally biased region" description="Low complexity" evidence="4">
    <location>
        <begin position="373"/>
        <end position="383"/>
    </location>
</feature>
<evidence type="ECO:0000259" key="5">
    <source>
        <dbReference type="PROSITE" id="PS50102"/>
    </source>
</evidence>
<evidence type="ECO:0000313" key="7">
    <source>
        <dbReference type="Proteomes" id="UP000193560"/>
    </source>
</evidence>
<feature type="compositionally biased region" description="Low complexity" evidence="4">
    <location>
        <begin position="337"/>
        <end position="347"/>
    </location>
</feature>
<dbReference type="GO" id="GO:0003729">
    <property type="term" value="F:mRNA binding"/>
    <property type="evidence" value="ECO:0007669"/>
    <property type="project" value="InterPro"/>
</dbReference>
<reference evidence="6 7" key="1">
    <citation type="submission" date="2016-07" db="EMBL/GenBank/DDBJ databases">
        <title>Pervasive Adenine N6-methylation of Active Genes in Fungi.</title>
        <authorList>
            <consortium name="DOE Joint Genome Institute"/>
            <person name="Mondo S.J."/>
            <person name="Dannebaum R.O."/>
            <person name="Kuo R.C."/>
            <person name="Labutti K."/>
            <person name="Haridas S."/>
            <person name="Kuo A."/>
            <person name="Salamov A."/>
            <person name="Ahrendt S.R."/>
            <person name="Lipzen A."/>
            <person name="Sullivan W."/>
            <person name="Andreopoulos W.B."/>
            <person name="Clum A."/>
            <person name="Lindquist E."/>
            <person name="Daum C."/>
            <person name="Ramamoorthy G.K."/>
            <person name="Gryganskyi A."/>
            <person name="Culley D."/>
            <person name="Magnuson J.K."/>
            <person name="James T.Y."/>
            <person name="O'Malley M.A."/>
            <person name="Stajich J.E."/>
            <person name="Spatafora J.W."/>
            <person name="Visel A."/>
            <person name="Grigoriev I.V."/>
        </authorList>
    </citation>
    <scope>NUCLEOTIDE SEQUENCE [LARGE SCALE GENOMIC DNA]</scope>
    <source>
        <strain evidence="6 7">NRRL 1336</strain>
    </source>
</reference>
<dbReference type="InterPro" id="IPR012677">
    <property type="entry name" value="Nucleotide-bd_a/b_plait_sf"/>
</dbReference>
<gene>
    <name evidence="6" type="ORF">BCR42DRAFT_458946</name>
</gene>
<evidence type="ECO:0000256" key="1">
    <source>
        <dbReference type="ARBA" id="ARBA00022737"/>
    </source>
</evidence>
<feature type="region of interest" description="Disordered" evidence="4">
    <location>
        <begin position="330"/>
        <end position="361"/>
    </location>
</feature>
<dbReference type="GO" id="GO:0005829">
    <property type="term" value="C:cytosol"/>
    <property type="evidence" value="ECO:0007669"/>
    <property type="project" value="TreeGrafter"/>
</dbReference>
<name>A0A1X2ITS3_9FUNG</name>
<dbReference type="InterPro" id="IPR035979">
    <property type="entry name" value="RBD_domain_sf"/>
</dbReference>
<keyword evidence="7" id="KW-1185">Reference proteome</keyword>
<dbReference type="CDD" id="cd12344">
    <property type="entry name" value="RRM1_SECp43_like"/>
    <property type="match status" value="1"/>
</dbReference>
<proteinExistence type="predicted"/>
<dbReference type="InterPro" id="IPR000504">
    <property type="entry name" value="RRM_dom"/>
</dbReference>
<dbReference type="SMART" id="SM00360">
    <property type="entry name" value="RRM"/>
    <property type="match status" value="3"/>
</dbReference>
<keyword evidence="1" id="KW-0677">Repeat</keyword>
<evidence type="ECO:0000256" key="3">
    <source>
        <dbReference type="PROSITE-ProRule" id="PRU00176"/>
    </source>
</evidence>
<dbReference type="CDD" id="cd12345">
    <property type="entry name" value="RRM2_SECp43_like"/>
    <property type="match status" value="1"/>
</dbReference>
<keyword evidence="2 3" id="KW-0694">RNA-binding</keyword>
<evidence type="ECO:0000256" key="4">
    <source>
        <dbReference type="SAM" id="MobiDB-lite"/>
    </source>
</evidence>
<feature type="domain" description="RRM" evidence="5">
    <location>
        <begin position="91"/>
        <end position="170"/>
    </location>
</feature>
<evidence type="ECO:0000313" key="6">
    <source>
        <dbReference type="EMBL" id="ORZ22162.1"/>
    </source>
</evidence>
<dbReference type="PROSITE" id="PS50102">
    <property type="entry name" value="RRM"/>
    <property type="match status" value="3"/>
</dbReference>
<sequence>MGDLDSWMDEQYLQQLWSSKGENVVVKLIRDKRSGNSLGYAFIGFDSSMSAQRALATVHGTKMPNAQRPFRLNWASGGGILDKKEDRAPEYSLFVGDLSNDVDETYLLAMFRQRYASCHSAKVMTDPVSGLSRGYGFVRFHDPLEQQEALTEMNGIYCGHRPIRISLATPKGGSTGHSSLAALSPPPPAPSSSSSKSRHLYQQQQQQQQPQQQQQQLQQQQQQQQQRIQQQQTQARYHQLALQAPALVQQPTDPSNTTVFVGGLSAPLHEDELRQYFSPFGEVTYVKIPPGKGCGFVQYVSRQSAEMAIESMNGFQIGQSRIRLSWGRSQNDKGLVSQQQQPVTSSSSPPPPPPSSLFNNLFDHMSLPHHHNYSSTSTSNFTNPMSLQHPG</sequence>
<dbReference type="FunFam" id="3.30.70.330:FF:000065">
    <property type="entry name" value="mRNA binding post-transcriptional regulator"/>
    <property type="match status" value="1"/>
</dbReference>
<dbReference type="EMBL" id="MCGE01000004">
    <property type="protein sequence ID" value="ORZ22162.1"/>
    <property type="molecule type" value="Genomic_DNA"/>
</dbReference>
<dbReference type="Pfam" id="PF00076">
    <property type="entry name" value="RRM_1"/>
    <property type="match status" value="3"/>
</dbReference>
<protein>
    <recommendedName>
        <fullName evidence="5">RRM domain-containing protein</fullName>
    </recommendedName>
</protein>
<dbReference type="CDD" id="cd12346">
    <property type="entry name" value="RRM3_NGR1_NAM8_like"/>
    <property type="match status" value="1"/>
</dbReference>
<dbReference type="STRING" id="90262.A0A1X2ITS3"/>